<dbReference type="Pfam" id="PF01546">
    <property type="entry name" value="Peptidase_M20"/>
    <property type="match status" value="1"/>
</dbReference>
<dbReference type="InterPro" id="IPR050072">
    <property type="entry name" value="Peptidase_M20A"/>
</dbReference>
<evidence type="ECO:0008006" key="2">
    <source>
        <dbReference type="Google" id="ProtNLM"/>
    </source>
</evidence>
<dbReference type="GO" id="GO:0016787">
    <property type="term" value="F:hydrolase activity"/>
    <property type="evidence" value="ECO:0007669"/>
    <property type="project" value="InterPro"/>
</dbReference>
<proteinExistence type="predicted"/>
<comment type="caution">
    <text evidence="1">The sequence shown here is derived from an EMBL/GenBank/DDBJ whole genome shotgun (WGS) entry which is preliminary data.</text>
</comment>
<evidence type="ECO:0000313" key="1">
    <source>
        <dbReference type="EMBL" id="GAG83418.1"/>
    </source>
</evidence>
<accession>X1BH19</accession>
<dbReference type="PANTHER" id="PTHR43808">
    <property type="entry name" value="ACETYLORNITHINE DEACETYLASE"/>
    <property type="match status" value="1"/>
</dbReference>
<dbReference type="AlphaFoldDB" id="X1BH19"/>
<reference evidence="1" key="1">
    <citation type="journal article" date="2014" name="Front. Microbiol.">
        <title>High frequency of phylogenetically diverse reductive dehalogenase-homologous genes in deep subseafloor sedimentary metagenomes.</title>
        <authorList>
            <person name="Kawai M."/>
            <person name="Futagami T."/>
            <person name="Toyoda A."/>
            <person name="Takaki Y."/>
            <person name="Nishi S."/>
            <person name="Hori S."/>
            <person name="Arai W."/>
            <person name="Tsubouchi T."/>
            <person name="Morono Y."/>
            <person name="Uchiyama I."/>
            <person name="Ito T."/>
            <person name="Fujiyama A."/>
            <person name="Inagaki F."/>
            <person name="Takami H."/>
        </authorList>
    </citation>
    <scope>NUCLEOTIDE SEQUENCE</scope>
    <source>
        <strain evidence="1">Expedition CK06-06</strain>
    </source>
</reference>
<name>X1BH19_9ZZZZ</name>
<organism evidence="1">
    <name type="scientific">marine sediment metagenome</name>
    <dbReference type="NCBI Taxonomy" id="412755"/>
    <lineage>
        <taxon>unclassified sequences</taxon>
        <taxon>metagenomes</taxon>
        <taxon>ecological metagenomes</taxon>
    </lineage>
</organism>
<feature type="non-terminal residue" evidence="1">
    <location>
        <position position="1"/>
    </location>
</feature>
<dbReference type="Gene3D" id="3.40.630.10">
    <property type="entry name" value="Zn peptidases"/>
    <property type="match status" value="1"/>
</dbReference>
<dbReference type="EMBL" id="BART01019221">
    <property type="protein sequence ID" value="GAG83418.1"/>
    <property type="molecule type" value="Genomic_DNA"/>
</dbReference>
<sequence length="294" mass="32729">SELIQIKTENLPPSGNEKLGQEYLYNKIIRFIPEKDIDIFEVDDVKGIRENPLFFPTSDGVERIYKGRPNLVAKLKGARDGKSLVFSGHMDTMPASGEKWNVFEDPFSGKIKDKKMYGRGSMDMKAGTLSGFFALKCLRDLNIKLNGDVFAESLIDEENGGVNGTIAARLRNPDIDFAILAEPTNLVVGIETIGGSDWKVSIKEKGAGGFGFGLEMPNPLYKLSKIAIALEKYNKVLKNIKPPISYKNSQFLRVLTFQLCAGGSNYMESGSVPTEGHIFFWIETFAHMKEEDVR</sequence>
<dbReference type="InterPro" id="IPR002933">
    <property type="entry name" value="Peptidase_M20"/>
</dbReference>
<feature type="non-terminal residue" evidence="1">
    <location>
        <position position="294"/>
    </location>
</feature>
<protein>
    <recommendedName>
        <fullName evidence="2">Peptidase M20 dimerisation domain-containing protein</fullName>
    </recommendedName>
</protein>
<dbReference type="PANTHER" id="PTHR43808:SF32">
    <property type="entry name" value="ARGE_DAPE-RELATED DEACYLASE"/>
    <property type="match status" value="1"/>
</dbReference>
<gene>
    <name evidence="1" type="ORF">S01H4_36035</name>
</gene>
<dbReference type="SUPFAM" id="SSF53187">
    <property type="entry name" value="Zn-dependent exopeptidases"/>
    <property type="match status" value="1"/>
</dbReference>